<dbReference type="Proteomes" id="UP000008370">
    <property type="component" value="Unassembled WGS sequence"/>
</dbReference>
<dbReference type="AlphaFoldDB" id="K5WMX4"/>
<dbReference type="FunCoup" id="K5WMX4">
    <property type="interactions" value="191"/>
</dbReference>
<dbReference type="STRING" id="650164.K5WMX4"/>
<keyword evidence="1" id="KW-0378">Hydrolase</keyword>
<dbReference type="CDD" id="cd07061">
    <property type="entry name" value="HP_HAP_like"/>
    <property type="match status" value="1"/>
</dbReference>
<dbReference type="HOGENOM" id="CLU_020880_2_2_1"/>
<dbReference type="Gene3D" id="3.40.50.1240">
    <property type="entry name" value="Phosphoglycerate mutase-like"/>
    <property type="match status" value="1"/>
</dbReference>
<dbReference type="PANTHER" id="PTHR20963">
    <property type="entry name" value="MULTIPLE INOSITOL POLYPHOSPHATE PHOSPHATASE-RELATED"/>
    <property type="match status" value="1"/>
</dbReference>
<dbReference type="PROSITE" id="PS00616">
    <property type="entry name" value="HIS_ACID_PHOSPHAT_1"/>
    <property type="match status" value="1"/>
</dbReference>
<sequence>MNVKSPGEYEELLPQPNTTLVRPSPWNQRLRIVAAFFAGILTCFSVLSYVRQPSCAIDQAAPSGAVELYAAPWAGSSEVHHYPPASPTNVNPSLFPTSVGYAGTTATGAEPAIVVTVPSYPVHTGAPNLVAPSFKGHRNHTSSKFDIFRYWGNLSPWFSVERGAYGLHSSPEVPDTCRITGLHLLHRHGARYPTKFPQYGGTEDFAARLNKDAAHWVAKGHLKFLNTWTYKLGEELLTPFGRQQLYDLGVSTRLKYGFLLKNFSENNAIPVFRTESQDRMVASALNFAIGFFGYPFEGQYQQSVTIENLGVNNTLAPYMTCPNFMQKDKGDRGTWYVRNWANRYLKHAQVRLGRQMHGFNLTIEDLYTMQELCAYETVAIGYSKFCELFIEEEWRGFDYAVDLGFWYNVAWGSPLGRVLGVGYVQEFVARLTHTPIATHNSSTNATMDDNTTTFPLGQSLYVDATH</sequence>
<organism evidence="2 3">
    <name type="scientific">Phanerochaete carnosa (strain HHB-10118-sp)</name>
    <name type="common">White-rot fungus</name>
    <name type="synonym">Peniophora carnosa</name>
    <dbReference type="NCBI Taxonomy" id="650164"/>
    <lineage>
        <taxon>Eukaryota</taxon>
        <taxon>Fungi</taxon>
        <taxon>Dikarya</taxon>
        <taxon>Basidiomycota</taxon>
        <taxon>Agaricomycotina</taxon>
        <taxon>Agaricomycetes</taxon>
        <taxon>Polyporales</taxon>
        <taxon>Phanerochaetaceae</taxon>
        <taxon>Phanerochaete</taxon>
    </lineage>
</organism>
<name>K5WMX4_PHACS</name>
<dbReference type="KEGG" id="pco:PHACADRAFT_84917"/>
<dbReference type="SUPFAM" id="SSF53254">
    <property type="entry name" value="Phosphoglycerate mutase-like"/>
    <property type="match status" value="1"/>
</dbReference>
<dbReference type="PANTHER" id="PTHR20963:SF42">
    <property type="entry name" value="PHOSPHOGLYCERATE MUTASE-LIKE PROTEIN"/>
    <property type="match status" value="1"/>
</dbReference>
<dbReference type="RefSeq" id="XP_007390022.1">
    <property type="nucleotide sequence ID" value="XM_007389960.1"/>
</dbReference>
<feature type="non-terminal residue" evidence="2">
    <location>
        <position position="466"/>
    </location>
</feature>
<evidence type="ECO:0008006" key="4">
    <source>
        <dbReference type="Google" id="ProtNLM"/>
    </source>
</evidence>
<keyword evidence="3" id="KW-1185">Reference proteome</keyword>
<dbReference type="GeneID" id="18920475"/>
<dbReference type="EMBL" id="JH930468">
    <property type="protein sequence ID" value="EKM60569.1"/>
    <property type="molecule type" value="Genomic_DNA"/>
</dbReference>
<proteinExistence type="predicted"/>
<dbReference type="InterPro" id="IPR029033">
    <property type="entry name" value="His_PPase_superfam"/>
</dbReference>
<evidence type="ECO:0000256" key="1">
    <source>
        <dbReference type="ARBA" id="ARBA00022801"/>
    </source>
</evidence>
<reference evidence="2 3" key="1">
    <citation type="journal article" date="2012" name="BMC Genomics">
        <title>Comparative genomics of the white-rot fungi, Phanerochaete carnosa and P. chrysosporium, to elucidate the genetic basis of the distinct wood types they colonize.</title>
        <authorList>
            <person name="Suzuki H."/>
            <person name="MacDonald J."/>
            <person name="Syed K."/>
            <person name="Salamov A."/>
            <person name="Hori C."/>
            <person name="Aerts A."/>
            <person name="Henrissat B."/>
            <person name="Wiebenga A."/>
            <person name="vanKuyk P.A."/>
            <person name="Barry K."/>
            <person name="Lindquist E."/>
            <person name="LaButti K."/>
            <person name="Lapidus A."/>
            <person name="Lucas S."/>
            <person name="Coutinho P."/>
            <person name="Gong Y."/>
            <person name="Samejima M."/>
            <person name="Mahadevan R."/>
            <person name="Abou-Zaid M."/>
            <person name="de Vries R.P."/>
            <person name="Igarashi K."/>
            <person name="Yadav J.S."/>
            <person name="Grigoriev I.V."/>
            <person name="Master E.R."/>
        </authorList>
    </citation>
    <scope>NUCLEOTIDE SEQUENCE [LARGE SCALE GENOMIC DNA]</scope>
    <source>
        <strain evidence="2 3">HHB-10118-sp</strain>
    </source>
</reference>
<evidence type="ECO:0000313" key="2">
    <source>
        <dbReference type="EMBL" id="EKM60569.1"/>
    </source>
</evidence>
<dbReference type="InterPro" id="IPR033379">
    <property type="entry name" value="Acid_Pase_AS"/>
</dbReference>
<dbReference type="InParanoid" id="K5WMX4"/>
<evidence type="ECO:0000313" key="3">
    <source>
        <dbReference type="Proteomes" id="UP000008370"/>
    </source>
</evidence>
<dbReference type="Pfam" id="PF00328">
    <property type="entry name" value="His_Phos_2"/>
    <property type="match status" value="1"/>
</dbReference>
<gene>
    <name evidence="2" type="ORF">PHACADRAFT_84917</name>
</gene>
<dbReference type="OrthoDB" id="6509975at2759"/>
<protein>
    <recommendedName>
        <fullName evidence="4">3-phytase</fullName>
    </recommendedName>
</protein>
<dbReference type="GO" id="GO:0003993">
    <property type="term" value="F:acid phosphatase activity"/>
    <property type="evidence" value="ECO:0007669"/>
    <property type="project" value="TreeGrafter"/>
</dbReference>
<dbReference type="InterPro" id="IPR000560">
    <property type="entry name" value="His_Pase_clade-2"/>
</dbReference>
<accession>K5WMX4</accession>